<evidence type="ECO:0000256" key="1">
    <source>
        <dbReference type="SAM" id="Phobius"/>
    </source>
</evidence>
<dbReference type="RefSeq" id="WP_268751446.1">
    <property type="nucleotide sequence ID" value="NZ_JAPRFQ010000001.1"/>
</dbReference>
<feature type="transmembrane region" description="Helical" evidence="1">
    <location>
        <begin position="180"/>
        <end position="201"/>
    </location>
</feature>
<dbReference type="InterPro" id="IPR007563">
    <property type="entry name" value="DUF554"/>
</dbReference>
<dbReference type="AlphaFoldDB" id="A0A9X3FM03"/>
<keyword evidence="1" id="KW-1133">Transmembrane helix</keyword>
<name>A0A9X3FM03_9LACT</name>
<feature type="transmembrane region" description="Helical" evidence="1">
    <location>
        <begin position="138"/>
        <end position="168"/>
    </location>
</feature>
<reference evidence="2" key="1">
    <citation type="submission" date="2022-12" db="EMBL/GenBank/DDBJ databases">
        <title>Description and comparative metabolic analysis of Aerococcus sp. nov., isolated from the feces of a pig.</title>
        <authorList>
            <person name="Chang Y.-H."/>
        </authorList>
    </citation>
    <scope>NUCLEOTIDE SEQUENCE</scope>
    <source>
        <strain evidence="2">YH-aer222</strain>
    </source>
</reference>
<keyword evidence="1" id="KW-0472">Membrane</keyword>
<feature type="transmembrane region" description="Helical" evidence="1">
    <location>
        <begin position="6"/>
        <end position="24"/>
    </location>
</feature>
<sequence length="229" mass="23281">MGAVIDAIMVIIGTGIGLLFRQGIPDRVADTVQSGLGLVAIILGIHGALASSNPIILVVSIALGAVVGESLGIDQSINRAAVSLQTRFSKPGKTNLAEGFIAGTSLFCVGSLVIVGSLENGLLGDPTTLLTKSVLDAISAIFLTASFGVGVGLAAISVLVIEGGIIIFSRLLAPILSEAVITEIVAVGSLLLLALGLNLSGATKFRVMNYTPAIIFPVILLPLLHAFFA</sequence>
<organism evidence="2 3">
    <name type="scientific">Aerococcus kribbianus</name>
    <dbReference type="NCBI Taxonomy" id="2999064"/>
    <lineage>
        <taxon>Bacteria</taxon>
        <taxon>Bacillati</taxon>
        <taxon>Bacillota</taxon>
        <taxon>Bacilli</taxon>
        <taxon>Lactobacillales</taxon>
        <taxon>Aerococcaceae</taxon>
        <taxon>Aerococcus</taxon>
    </lineage>
</organism>
<gene>
    <name evidence="2" type="ORF">OW157_00875</name>
</gene>
<evidence type="ECO:0000313" key="2">
    <source>
        <dbReference type="EMBL" id="MCZ0725118.1"/>
    </source>
</evidence>
<dbReference type="PANTHER" id="PTHR36111">
    <property type="entry name" value="INNER MEMBRANE PROTEIN-RELATED"/>
    <property type="match status" value="1"/>
</dbReference>
<keyword evidence="3" id="KW-1185">Reference proteome</keyword>
<dbReference type="Pfam" id="PF04474">
    <property type="entry name" value="DUF554"/>
    <property type="match status" value="1"/>
</dbReference>
<proteinExistence type="predicted"/>
<dbReference type="Proteomes" id="UP001146670">
    <property type="component" value="Unassembled WGS sequence"/>
</dbReference>
<dbReference type="PANTHER" id="PTHR36111:SF2">
    <property type="entry name" value="INNER MEMBRANE PROTEIN"/>
    <property type="match status" value="1"/>
</dbReference>
<keyword evidence="1" id="KW-0812">Transmembrane</keyword>
<accession>A0A9X3FM03</accession>
<dbReference type="EMBL" id="JAPRFR010000001">
    <property type="protein sequence ID" value="MCZ0725118.1"/>
    <property type="molecule type" value="Genomic_DNA"/>
</dbReference>
<feature type="transmembrane region" description="Helical" evidence="1">
    <location>
        <begin position="207"/>
        <end position="228"/>
    </location>
</feature>
<protein>
    <submittedName>
        <fullName evidence="2">DUF554 domain-containing protein</fullName>
    </submittedName>
</protein>
<comment type="caution">
    <text evidence="2">The sequence shown here is derived from an EMBL/GenBank/DDBJ whole genome shotgun (WGS) entry which is preliminary data.</text>
</comment>
<feature type="transmembrane region" description="Helical" evidence="1">
    <location>
        <begin position="94"/>
        <end position="118"/>
    </location>
</feature>
<evidence type="ECO:0000313" key="3">
    <source>
        <dbReference type="Proteomes" id="UP001146670"/>
    </source>
</evidence>